<keyword evidence="2" id="KW-0255">Endonuclease</keyword>
<protein>
    <recommendedName>
        <fullName evidence="4">DNA mismatch repair MutH/Type II restriction enzyme Sau3AI domain-containing protein</fullName>
    </recommendedName>
</protein>
<sequence length="514" mass="60426">MSFTKNTLELELLNEFEEFIGLSFEEISYKVSINPALISKKASVVAIVNRMLDYKSLDKKELENKVAPMQLSLKTVRLQPNGKPRESMSFENVDFVEITEETWQESKLREKFVESIFLFFVFQYTETLDGKILLFKGVKVWQMPEKTLNTDIKKLWNVIREKVNNGVILKEKKVGNRIVIENNLPGKNDNNVAHIRPKANDGNDKIELPDGQMITKQAYWLNNSYIALILMDMPAVNRRHSNYQKNDLILSKELINSLNTKLSEAVYPIEEFIIKVKQVIPSFTTLDVNRNLLSTLGYKIDKRFVIKDHLESVDQYLYDIIFSRPYFSVPNNPVFVTSYVKRKIDNYENDYKLLKIEKNQYITNNNLLKGGIVKQDLISYKTAVERFVEEGNFFTIRTLKQRFTHELDEYGFEDVFYESILMRPGRLKYLKLADQIVFVKSLREITIDDFVAYLLINSKSMSVDELINRAWSVCNLEIDYDYAIRLMKNTSYFYSTDLLKLYETKEVYYKEIYD</sequence>
<evidence type="ECO:0000256" key="3">
    <source>
        <dbReference type="ARBA" id="ARBA00022801"/>
    </source>
</evidence>
<dbReference type="GO" id="GO:0003677">
    <property type="term" value="F:DNA binding"/>
    <property type="evidence" value="ECO:0007669"/>
    <property type="project" value="InterPro"/>
</dbReference>
<proteinExistence type="predicted"/>
<dbReference type="Proteomes" id="UP000480185">
    <property type="component" value="Unassembled WGS sequence"/>
</dbReference>
<evidence type="ECO:0000256" key="1">
    <source>
        <dbReference type="ARBA" id="ARBA00022722"/>
    </source>
</evidence>
<comment type="caution">
    <text evidence="5">The sequence shown here is derived from an EMBL/GenBank/DDBJ whole genome shotgun (WGS) entry which is preliminary data.</text>
</comment>
<dbReference type="RefSeq" id="WP_153727896.1">
    <property type="nucleotide sequence ID" value="NZ_WJNH01000003.1"/>
</dbReference>
<dbReference type="InterPro" id="IPR037057">
    <property type="entry name" value="DNA_rep_MutH/T2_RE_sf"/>
</dbReference>
<dbReference type="InterPro" id="IPR011335">
    <property type="entry name" value="Restrct_endonuc-II-like"/>
</dbReference>
<dbReference type="Pfam" id="PF02976">
    <property type="entry name" value="MutH"/>
    <property type="match status" value="1"/>
</dbReference>
<organism evidence="5 6">
    <name type="scientific">Salinibacillus xinjiangensis</name>
    <dbReference type="NCBI Taxonomy" id="1229268"/>
    <lineage>
        <taxon>Bacteria</taxon>
        <taxon>Bacillati</taxon>
        <taxon>Bacillota</taxon>
        <taxon>Bacilli</taxon>
        <taxon>Bacillales</taxon>
        <taxon>Bacillaceae</taxon>
        <taxon>Salinibacillus</taxon>
    </lineage>
</organism>
<dbReference type="SUPFAM" id="SSF52980">
    <property type="entry name" value="Restriction endonuclease-like"/>
    <property type="match status" value="1"/>
</dbReference>
<keyword evidence="6" id="KW-1185">Reference proteome</keyword>
<dbReference type="AlphaFoldDB" id="A0A6G1X4V2"/>
<gene>
    <name evidence="5" type="ORF">GH754_06445</name>
</gene>
<name>A0A6G1X4V2_9BACI</name>
<dbReference type="Gene3D" id="3.40.600.10">
    <property type="entry name" value="DNA mismatch repair MutH/Restriction endonuclease, type II"/>
    <property type="match status" value="1"/>
</dbReference>
<dbReference type="CDD" id="cd22355">
    <property type="entry name" value="Sau3AI_C"/>
    <property type="match status" value="1"/>
</dbReference>
<reference evidence="5 6" key="1">
    <citation type="submission" date="2019-11" db="EMBL/GenBank/DDBJ databases">
        <authorList>
            <person name="Li J."/>
        </authorList>
    </citation>
    <scope>NUCLEOTIDE SEQUENCE [LARGE SCALE GENOMIC DNA]</scope>
    <source>
        <strain evidence="5 6">J4</strain>
    </source>
</reference>
<evidence type="ECO:0000313" key="5">
    <source>
        <dbReference type="EMBL" id="MRG85972.1"/>
    </source>
</evidence>
<dbReference type="EMBL" id="WJNH01000003">
    <property type="protein sequence ID" value="MRG85972.1"/>
    <property type="molecule type" value="Genomic_DNA"/>
</dbReference>
<evidence type="ECO:0000313" key="6">
    <source>
        <dbReference type="Proteomes" id="UP000480185"/>
    </source>
</evidence>
<evidence type="ECO:0000259" key="4">
    <source>
        <dbReference type="Pfam" id="PF02976"/>
    </source>
</evidence>
<accession>A0A6G1X4V2</accession>
<dbReference type="GO" id="GO:0016787">
    <property type="term" value="F:hydrolase activity"/>
    <property type="evidence" value="ECO:0007669"/>
    <property type="project" value="UniProtKB-KW"/>
</dbReference>
<dbReference type="InterPro" id="IPR011337">
    <property type="entry name" value="DNA_rep_MutH/RE_typeII_Sau3AI"/>
</dbReference>
<evidence type="ECO:0000256" key="2">
    <source>
        <dbReference type="ARBA" id="ARBA00022759"/>
    </source>
</evidence>
<keyword evidence="1" id="KW-0540">Nuclease</keyword>
<dbReference type="GO" id="GO:0004519">
    <property type="term" value="F:endonuclease activity"/>
    <property type="evidence" value="ECO:0007669"/>
    <property type="project" value="UniProtKB-KW"/>
</dbReference>
<keyword evidence="3" id="KW-0378">Hydrolase</keyword>
<dbReference type="OrthoDB" id="3188707at2"/>
<feature type="domain" description="DNA mismatch repair MutH/Type II restriction enzyme Sau3AI" evidence="4">
    <location>
        <begin position="69"/>
        <end position="148"/>
    </location>
</feature>